<feature type="compositionally biased region" description="Basic and acidic residues" evidence="1">
    <location>
        <begin position="106"/>
        <end position="117"/>
    </location>
</feature>
<feature type="compositionally biased region" description="Basic and acidic residues" evidence="1">
    <location>
        <begin position="563"/>
        <end position="582"/>
    </location>
</feature>
<dbReference type="Proteomes" id="UP000076154">
    <property type="component" value="Unassembled WGS sequence"/>
</dbReference>
<organism evidence="2 3">
    <name type="scientific">Hypsizygus marmoreus</name>
    <name type="common">White beech mushroom</name>
    <name type="synonym">Agaricus marmoreus</name>
    <dbReference type="NCBI Taxonomy" id="39966"/>
    <lineage>
        <taxon>Eukaryota</taxon>
        <taxon>Fungi</taxon>
        <taxon>Dikarya</taxon>
        <taxon>Basidiomycota</taxon>
        <taxon>Agaricomycotina</taxon>
        <taxon>Agaricomycetes</taxon>
        <taxon>Agaricomycetidae</taxon>
        <taxon>Agaricales</taxon>
        <taxon>Tricholomatineae</taxon>
        <taxon>Lyophyllaceae</taxon>
        <taxon>Hypsizygus</taxon>
    </lineage>
</organism>
<gene>
    <name evidence="2" type="ORF">Hypma_012749</name>
</gene>
<sequence length="898" mass="95582">MAVVLAANPSPSTTKAIHAFSTSVSSSIHSTAQLSVSTNTSTAPSSSVSHTQSLSKKRARHSLNVLGSIPKDISALIRSHSLSRRQQTEQHQDPHIDAGAADMVPDDDRPSRKPRKSENRVDAFPFYNFSCFDSDHLPSKLYNFIARSLTRSRSRSRSRSGREPDDEPVPDLPDSPSRLSNAGHSSSSKPVIRIQSRPLSSTTTATNTTITPGTPRAKKRPPSAIPIPDMSPKVADPFDSPSSRPPTPKASTTRKKLHNLFGIPLSSPRKSSFSSSRQSSRRPSLDVIPPLPGQEKNNDVQDTDPTPKALKSHPHLNSRPESPSPTPRTKMTHNPSNSSTATSSTSASSRLQKFFTSSKTPSAPSADAVSGPMRRPSASSHLRHNSNSTNASNSPTTEAAPVSRPKAATGLMGPPPVPPRIVHVPATPDRPGTAPQIAASSSVGHSSRKNSVDSGYRYPGGVTGAGNEKGKDKDVGITSVNGHARPKMNVPHRSTKHGSFDFERPGWSAAGAMQRTGSGGTMSSGTGTSGGWGRGQEGVLSGVRESAMGPGMAGVGTLQREVSMKRAKDREEMVVRAKEGERRRRRAEAHAAMGNVEEVSGEREKVQRHLQPSPRTTTPDGSGGAGTSTSASGKSSSWGRKRGGLFPGGSTGNKKLTSIGISHGPFAFEPPVPSPTRSTGSTGTTGGHDAPLSVSWAGEKGRGERDRERGRMNQELERERMKLREKEKRATSAHRGDRPPVPVPPASFGHRSGSKGRSLDLGLGLAWAPTTVREDALLPSSRFFERSVSGSSSVGGRSGGGRSASGSTNGGHETIEEEKQRSGIGREVAEVFKNALDDAGYATFKKYVHRFDAHDIPFDGPMGIVARVERLLTTAPDLSEEGKRRLLDSFVRVILQNL</sequence>
<dbReference type="STRING" id="39966.A0A369JMV0"/>
<feature type="region of interest" description="Disordered" evidence="1">
    <location>
        <begin position="150"/>
        <end position="501"/>
    </location>
</feature>
<feature type="region of interest" description="Disordered" evidence="1">
    <location>
        <begin position="514"/>
        <end position="537"/>
    </location>
</feature>
<feature type="compositionally biased region" description="Low complexity" evidence="1">
    <location>
        <begin position="336"/>
        <end position="349"/>
    </location>
</feature>
<feature type="region of interest" description="Disordered" evidence="1">
    <location>
        <begin position="38"/>
        <end position="58"/>
    </location>
</feature>
<protein>
    <submittedName>
        <fullName evidence="2">Uncharacterized protein</fullName>
    </submittedName>
</protein>
<feature type="compositionally biased region" description="Low complexity" evidence="1">
    <location>
        <begin position="627"/>
        <end position="638"/>
    </location>
</feature>
<feature type="region of interest" description="Disordered" evidence="1">
    <location>
        <begin position="787"/>
        <end position="822"/>
    </location>
</feature>
<accession>A0A369JMV0</accession>
<dbReference type="InParanoid" id="A0A369JMV0"/>
<feature type="compositionally biased region" description="Gly residues" evidence="1">
    <location>
        <begin position="517"/>
        <end position="536"/>
    </location>
</feature>
<feature type="compositionally biased region" description="Polar residues" evidence="1">
    <location>
        <begin position="350"/>
        <end position="363"/>
    </location>
</feature>
<feature type="compositionally biased region" description="Polar residues" evidence="1">
    <location>
        <begin position="38"/>
        <end position="54"/>
    </location>
</feature>
<comment type="caution">
    <text evidence="2">The sequence shown here is derived from an EMBL/GenBank/DDBJ whole genome shotgun (WGS) entry which is preliminary data.</text>
</comment>
<feature type="compositionally biased region" description="Low complexity" evidence="1">
    <location>
        <begin position="202"/>
        <end position="214"/>
    </location>
</feature>
<feature type="compositionally biased region" description="Basic residues" evidence="1">
    <location>
        <begin position="150"/>
        <end position="159"/>
    </location>
</feature>
<dbReference type="EMBL" id="LUEZ02000071">
    <property type="protein sequence ID" value="RDB20106.1"/>
    <property type="molecule type" value="Genomic_DNA"/>
</dbReference>
<feature type="compositionally biased region" description="Basic and acidic residues" evidence="1">
    <location>
        <begin position="86"/>
        <end position="96"/>
    </location>
</feature>
<evidence type="ECO:0000256" key="1">
    <source>
        <dbReference type="SAM" id="MobiDB-lite"/>
    </source>
</evidence>
<feature type="region of interest" description="Disordered" evidence="1">
    <location>
        <begin position="82"/>
        <end position="117"/>
    </location>
</feature>
<feature type="compositionally biased region" description="Polar residues" evidence="1">
    <location>
        <begin position="178"/>
        <end position="189"/>
    </location>
</feature>
<feature type="compositionally biased region" description="Low complexity" evidence="1">
    <location>
        <begin position="385"/>
        <end position="400"/>
    </location>
</feature>
<proteinExistence type="predicted"/>
<evidence type="ECO:0000313" key="3">
    <source>
        <dbReference type="Proteomes" id="UP000076154"/>
    </source>
</evidence>
<feature type="compositionally biased region" description="Low complexity" evidence="1">
    <location>
        <begin position="266"/>
        <end position="282"/>
    </location>
</feature>
<name>A0A369JMV0_HYPMA</name>
<feature type="compositionally biased region" description="Basic and acidic residues" evidence="1">
    <location>
        <begin position="699"/>
        <end position="738"/>
    </location>
</feature>
<keyword evidence="3" id="KW-1185">Reference proteome</keyword>
<feature type="region of interest" description="Disordered" evidence="1">
    <location>
        <begin position="563"/>
        <end position="757"/>
    </location>
</feature>
<dbReference type="AlphaFoldDB" id="A0A369JMV0"/>
<evidence type="ECO:0000313" key="2">
    <source>
        <dbReference type="EMBL" id="RDB20106.1"/>
    </source>
</evidence>
<reference evidence="2" key="1">
    <citation type="submission" date="2018-04" db="EMBL/GenBank/DDBJ databases">
        <title>Whole genome sequencing of Hypsizygus marmoreus.</title>
        <authorList>
            <person name="Choi I.-G."/>
            <person name="Min B."/>
            <person name="Kim J.-G."/>
            <person name="Kim S."/>
            <person name="Oh Y.-L."/>
            <person name="Kong W.-S."/>
            <person name="Park H."/>
            <person name="Jeong J."/>
            <person name="Song E.-S."/>
        </authorList>
    </citation>
    <scope>NUCLEOTIDE SEQUENCE [LARGE SCALE GENOMIC DNA]</scope>
    <source>
        <strain evidence="2">51987-8</strain>
    </source>
</reference>
<dbReference type="OrthoDB" id="3260940at2759"/>